<gene>
    <name evidence="2" type="ORF">FA15DRAFT_687476</name>
</gene>
<dbReference type="OrthoDB" id="3263163at2759"/>
<reference evidence="2 3" key="1">
    <citation type="journal article" date="2019" name="Nat. Ecol. Evol.">
        <title>Megaphylogeny resolves global patterns of mushroom evolution.</title>
        <authorList>
            <person name="Varga T."/>
            <person name="Krizsan K."/>
            <person name="Foldi C."/>
            <person name="Dima B."/>
            <person name="Sanchez-Garcia M."/>
            <person name="Sanchez-Ramirez S."/>
            <person name="Szollosi G.J."/>
            <person name="Szarkandi J.G."/>
            <person name="Papp V."/>
            <person name="Albert L."/>
            <person name="Andreopoulos W."/>
            <person name="Angelini C."/>
            <person name="Antonin V."/>
            <person name="Barry K.W."/>
            <person name="Bougher N.L."/>
            <person name="Buchanan P."/>
            <person name="Buyck B."/>
            <person name="Bense V."/>
            <person name="Catcheside P."/>
            <person name="Chovatia M."/>
            <person name="Cooper J."/>
            <person name="Damon W."/>
            <person name="Desjardin D."/>
            <person name="Finy P."/>
            <person name="Geml J."/>
            <person name="Haridas S."/>
            <person name="Hughes K."/>
            <person name="Justo A."/>
            <person name="Karasinski D."/>
            <person name="Kautmanova I."/>
            <person name="Kiss B."/>
            <person name="Kocsube S."/>
            <person name="Kotiranta H."/>
            <person name="LaButti K.M."/>
            <person name="Lechner B.E."/>
            <person name="Liimatainen K."/>
            <person name="Lipzen A."/>
            <person name="Lukacs Z."/>
            <person name="Mihaltcheva S."/>
            <person name="Morgado L.N."/>
            <person name="Niskanen T."/>
            <person name="Noordeloos M.E."/>
            <person name="Ohm R.A."/>
            <person name="Ortiz-Santana B."/>
            <person name="Ovrebo C."/>
            <person name="Racz N."/>
            <person name="Riley R."/>
            <person name="Savchenko A."/>
            <person name="Shiryaev A."/>
            <person name="Soop K."/>
            <person name="Spirin V."/>
            <person name="Szebenyi C."/>
            <person name="Tomsovsky M."/>
            <person name="Tulloss R.E."/>
            <person name="Uehling J."/>
            <person name="Grigoriev I.V."/>
            <person name="Vagvolgyi C."/>
            <person name="Papp T."/>
            <person name="Martin F.M."/>
            <person name="Miettinen O."/>
            <person name="Hibbett D.S."/>
            <person name="Nagy L.G."/>
        </authorList>
    </citation>
    <scope>NUCLEOTIDE SEQUENCE [LARGE SCALE GENOMIC DNA]</scope>
    <source>
        <strain evidence="2 3">CBS 121175</strain>
    </source>
</reference>
<dbReference type="AlphaFoldDB" id="A0A5C3KVB8"/>
<feature type="region of interest" description="Disordered" evidence="1">
    <location>
        <begin position="545"/>
        <end position="625"/>
    </location>
</feature>
<feature type="compositionally biased region" description="Polar residues" evidence="1">
    <location>
        <begin position="686"/>
        <end position="718"/>
    </location>
</feature>
<dbReference type="Proteomes" id="UP000307440">
    <property type="component" value="Unassembled WGS sequence"/>
</dbReference>
<evidence type="ECO:0000313" key="3">
    <source>
        <dbReference type="Proteomes" id="UP000307440"/>
    </source>
</evidence>
<keyword evidence="3" id="KW-1185">Reference proteome</keyword>
<feature type="region of interest" description="Disordered" evidence="1">
    <location>
        <begin position="348"/>
        <end position="392"/>
    </location>
</feature>
<dbReference type="STRING" id="230819.A0A5C3KVB8"/>
<name>A0A5C3KVB8_COPMA</name>
<protein>
    <submittedName>
        <fullName evidence="2">Uncharacterized protein</fullName>
    </submittedName>
</protein>
<sequence>MAESTLFKTTSANQTVDVLLLVENSQAMSIIWDDLRDRYLDMVMARLKGASEPASNDINVWVLESQSLQGSSTTEPRQYRDPHHAIRQVCLNYLVENRISSCKVNAAIDFLSGLKSKSGHEARSLHLIIVAASSPVDTGLAVTNKNGATELSNWGYLAHKLAQDNIHCHTLTRSREDMTPLTTLFNDTLHLQRNIEDLASSFPIDPEVSLRLSMAATASDHYQSYVQVNPPPRPTRIMMPPRRNTFPLDTCYTDPHHTDAQYAPTPPEMEPSPTLVTQLQQVHGLTKKKVYGAKPQQQPFCSEERYDEQNRNERVAISLSMGLSDGHAPQLPPASGRVQSLSRIDRMARNQAGPTDVKARRNLGWSGRGSRVSSPDSDPLRSPTSVAGYTDISPATAPYMTSALSSPVSPASLDEYYGAHSASTTLVSTPAPDPTWLHNGYPSIDVGAGHDLQTSYFAPSHTLPSPTYQDIPIQGGYVGHAYGDSSPVGEIAPLNIHPTFAADHHKGFSVSGAVSPTASGALTYPAVTPPAVSHISVPSVVYPPPPHPPPSSAIATSTSPREVPSPPSVPELPIAPSIKPTTKKSKAAPLATANAAPAASKSKSKSKSKSSTPTRKSYHKPENDEYFELDQSYVEATTNLFNEYFPNASATIPEKSSGTHGSSNGSIKSLSASSARDGYIQGAVGGSTTEPGSPISASTALSPSGTSTLPAFSSSGPQSVDKAKYTSLKPKRAEDTYPLASASPVHSSLSSIPAVTPILLEPHGHLELQPGPIPVMRSYQYPSRGTSSLTHWAG</sequence>
<evidence type="ECO:0000256" key="1">
    <source>
        <dbReference type="SAM" id="MobiDB-lite"/>
    </source>
</evidence>
<accession>A0A5C3KVB8</accession>
<feature type="compositionally biased region" description="Low complexity" evidence="1">
    <location>
        <begin position="552"/>
        <end position="562"/>
    </location>
</feature>
<organism evidence="2 3">
    <name type="scientific">Coprinopsis marcescibilis</name>
    <name type="common">Agaric fungus</name>
    <name type="synonym">Psathyrella marcescibilis</name>
    <dbReference type="NCBI Taxonomy" id="230819"/>
    <lineage>
        <taxon>Eukaryota</taxon>
        <taxon>Fungi</taxon>
        <taxon>Dikarya</taxon>
        <taxon>Basidiomycota</taxon>
        <taxon>Agaricomycotina</taxon>
        <taxon>Agaricomycetes</taxon>
        <taxon>Agaricomycetidae</taxon>
        <taxon>Agaricales</taxon>
        <taxon>Agaricineae</taxon>
        <taxon>Psathyrellaceae</taxon>
        <taxon>Coprinopsis</taxon>
    </lineage>
</organism>
<feature type="compositionally biased region" description="Polar residues" evidence="1">
    <location>
        <begin position="652"/>
        <end position="674"/>
    </location>
</feature>
<feature type="region of interest" description="Disordered" evidence="1">
    <location>
        <begin position="652"/>
        <end position="723"/>
    </location>
</feature>
<feature type="compositionally biased region" description="Polar residues" evidence="1">
    <location>
        <begin position="371"/>
        <end position="387"/>
    </location>
</feature>
<proteinExistence type="predicted"/>
<feature type="compositionally biased region" description="Low complexity" evidence="1">
    <location>
        <begin position="587"/>
        <end position="601"/>
    </location>
</feature>
<dbReference type="EMBL" id="ML210200">
    <property type="protein sequence ID" value="TFK24476.1"/>
    <property type="molecule type" value="Genomic_DNA"/>
</dbReference>
<evidence type="ECO:0000313" key="2">
    <source>
        <dbReference type="EMBL" id="TFK24476.1"/>
    </source>
</evidence>